<dbReference type="InterPro" id="IPR001179">
    <property type="entry name" value="PPIase_FKBP_dom"/>
</dbReference>
<feature type="domain" description="PPIase FKBP-type" evidence="16">
    <location>
        <begin position="163"/>
        <end position="226"/>
    </location>
</feature>
<dbReference type="GO" id="GO:0043335">
    <property type="term" value="P:protein unfolding"/>
    <property type="evidence" value="ECO:0007669"/>
    <property type="project" value="TreeGrafter"/>
</dbReference>
<keyword evidence="6 12" id="KW-0697">Rotamase</keyword>
<dbReference type="InterPro" id="IPR046357">
    <property type="entry name" value="PPIase_dom_sf"/>
</dbReference>
<dbReference type="SUPFAM" id="SSF54534">
    <property type="entry name" value="FKBP-like"/>
    <property type="match status" value="1"/>
</dbReference>
<dbReference type="InterPro" id="IPR008881">
    <property type="entry name" value="Trigger_fac_ribosome-bd_bac"/>
</dbReference>
<dbReference type="Pfam" id="PF00254">
    <property type="entry name" value="FKBP_C"/>
    <property type="match status" value="1"/>
</dbReference>
<dbReference type="PIRSF" id="PIRSF003095">
    <property type="entry name" value="Trigger_factor"/>
    <property type="match status" value="1"/>
</dbReference>
<comment type="function">
    <text evidence="10 12">Involved in protein export. Acts as a chaperone by maintaining the newly synthesized protein in an open conformation. Functions as a peptidyl-prolyl cis-trans isomerase.</text>
</comment>
<dbReference type="GO" id="GO:0005737">
    <property type="term" value="C:cytoplasm"/>
    <property type="evidence" value="ECO:0007669"/>
    <property type="project" value="UniProtKB-SubCell"/>
</dbReference>
<dbReference type="RefSeq" id="WP_150038879.1">
    <property type="nucleotide sequence ID" value="NZ_OW485601.1"/>
</dbReference>
<dbReference type="OrthoDB" id="9767721at2"/>
<organism evidence="17 18">
    <name type="scientific">Rhodovastum atsumiense</name>
    <dbReference type="NCBI Taxonomy" id="504468"/>
    <lineage>
        <taxon>Bacteria</taxon>
        <taxon>Pseudomonadati</taxon>
        <taxon>Pseudomonadota</taxon>
        <taxon>Alphaproteobacteria</taxon>
        <taxon>Acetobacterales</taxon>
        <taxon>Acetobacteraceae</taxon>
        <taxon>Rhodovastum</taxon>
    </lineage>
</organism>
<dbReference type="Pfam" id="PF05697">
    <property type="entry name" value="Trigger_N"/>
    <property type="match status" value="1"/>
</dbReference>
<dbReference type="InterPro" id="IPR037041">
    <property type="entry name" value="Trigger_fac_C_sf"/>
</dbReference>
<feature type="region of interest" description="Disordered" evidence="15">
    <location>
        <begin position="434"/>
        <end position="455"/>
    </location>
</feature>
<protein>
    <recommendedName>
        <fullName evidence="4 12">Trigger factor</fullName>
        <shortName evidence="12">TF</shortName>
        <ecNumber evidence="3 12">5.2.1.8</ecNumber>
    </recommendedName>
    <alternativeName>
        <fullName evidence="11 12">PPIase</fullName>
    </alternativeName>
</protein>
<dbReference type="InterPro" id="IPR036611">
    <property type="entry name" value="Trigger_fac_ribosome-bd_sf"/>
</dbReference>
<keyword evidence="8 12" id="KW-0413">Isomerase</keyword>
<dbReference type="Gene3D" id="1.10.3120.10">
    <property type="entry name" value="Trigger factor, C-terminal domain"/>
    <property type="match status" value="1"/>
</dbReference>
<dbReference type="HAMAP" id="MF_00303">
    <property type="entry name" value="Trigger_factor_Tig"/>
    <property type="match status" value="1"/>
</dbReference>
<comment type="subcellular location">
    <subcellularLocation>
        <location evidence="12">Cytoplasm</location>
    </subcellularLocation>
    <text evidence="12">About half TF is bound to the ribosome near the polypeptide exit tunnel while the other half is free in the cytoplasm.</text>
</comment>
<keyword evidence="18" id="KW-1185">Reference proteome</keyword>
<dbReference type="InterPro" id="IPR027304">
    <property type="entry name" value="Trigger_fact/SurA_dom_sf"/>
</dbReference>
<gene>
    <name evidence="12" type="primary">tig</name>
    <name evidence="17" type="ORF">F1189_02010</name>
</gene>
<evidence type="ECO:0000256" key="11">
    <source>
        <dbReference type="ARBA" id="ARBA00029986"/>
    </source>
</evidence>
<dbReference type="AlphaFoldDB" id="A0A5M6J1A8"/>
<dbReference type="Gene3D" id="3.30.70.1050">
    <property type="entry name" value="Trigger factor ribosome-binding domain"/>
    <property type="match status" value="1"/>
</dbReference>
<comment type="similarity">
    <text evidence="2 12 14">Belongs to the FKBP-type PPIase family. Tig subfamily.</text>
</comment>
<dbReference type="EC" id="5.2.1.8" evidence="3 12"/>
<dbReference type="SUPFAM" id="SSF109998">
    <property type="entry name" value="Triger factor/SurA peptide-binding domain-like"/>
    <property type="match status" value="1"/>
</dbReference>
<evidence type="ECO:0000256" key="12">
    <source>
        <dbReference type="HAMAP-Rule" id="MF_00303"/>
    </source>
</evidence>
<dbReference type="PANTHER" id="PTHR30560">
    <property type="entry name" value="TRIGGER FACTOR CHAPERONE AND PEPTIDYL-PROLYL CIS/TRANS ISOMERASE"/>
    <property type="match status" value="1"/>
</dbReference>
<dbReference type="Pfam" id="PF05698">
    <property type="entry name" value="Trigger_C"/>
    <property type="match status" value="1"/>
</dbReference>
<comment type="caution">
    <text evidence="17">The sequence shown here is derived from an EMBL/GenBank/DDBJ whole genome shotgun (WGS) entry which is preliminary data.</text>
</comment>
<dbReference type="InterPro" id="IPR008880">
    <property type="entry name" value="Trigger_fac_C"/>
</dbReference>
<dbReference type="FunFam" id="3.10.50.40:FF:000001">
    <property type="entry name" value="Trigger factor"/>
    <property type="match status" value="1"/>
</dbReference>
<evidence type="ECO:0000256" key="8">
    <source>
        <dbReference type="ARBA" id="ARBA00023235"/>
    </source>
</evidence>
<comment type="domain">
    <text evidence="12">Consists of 3 domains; the N-terminus binds the ribosome, the middle domain has PPIase activity, while the C-terminus has intrinsic chaperone activity on its own.</text>
</comment>
<evidence type="ECO:0000256" key="10">
    <source>
        <dbReference type="ARBA" id="ARBA00024849"/>
    </source>
</evidence>
<evidence type="ECO:0000313" key="18">
    <source>
        <dbReference type="Proteomes" id="UP000325255"/>
    </source>
</evidence>
<dbReference type="GO" id="GO:0003755">
    <property type="term" value="F:peptidyl-prolyl cis-trans isomerase activity"/>
    <property type="evidence" value="ECO:0007669"/>
    <property type="project" value="UniProtKB-UniRule"/>
</dbReference>
<dbReference type="SUPFAM" id="SSF102735">
    <property type="entry name" value="Trigger factor ribosome-binding domain"/>
    <property type="match status" value="1"/>
</dbReference>
<evidence type="ECO:0000256" key="2">
    <source>
        <dbReference type="ARBA" id="ARBA00005464"/>
    </source>
</evidence>
<evidence type="ECO:0000256" key="13">
    <source>
        <dbReference type="PROSITE-ProRule" id="PRU00277"/>
    </source>
</evidence>
<evidence type="ECO:0000256" key="5">
    <source>
        <dbReference type="ARBA" id="ARBA00022618"/>
    </source>
</evidence>
<reference evidence="17 18" key="1">
    <citation type="submission" date="2019-09" db="EMBL/GenBank/DDBJ databases">
        <title>Genome sequence of Rhodovastum atsumiense, a diverse member of the Acetobacteraceae family of non-sulfur purple photosynthetic bacteria.</title>
        <authorList>
            <person name="Meyer T."/>
            <person name="Kyndt J."/>
        </authorList>
    </citation>
    <scope>NUCLEOTIDE SEQUENCE [LARGE SCALE GENOMIC DNA]</scope>
    <source>
        <strain evidence="17 18">DSM 21279</strain>
    </source>
</reference>
<evidence type="ECO:0000256" key="9">
    <source>
        <dbReference type="ARBA" id="ARBA00023306"/>
    </source>
</evidence>
<dbReference type="InterPro" id="IPR005215">
    <property type="entry name" value="Trig_fac"/>
</dbReference>
<evidence type="ECO:0000256" key="3">
    <source>
        <dbReference type="ARBA" id="ARBA00013194"/>
    </source>
</evidence>
<keyword evidence="5 12" id="KW-0132">Cell division</keyword>
<evidence type="ECO:0000256" key="15">
    <source>
        <dbReference type="SAM" id="MobiDB-lite"/>
    </source>
</evidence>
<evidence type="ECO:0000313" key="17">
    <source>
        <dbReference type="EMBL" id="KAA5614383.1"/>
    </source>
</evidence>
<dbReference type="GO" id="GO:0043022">
    <property type="term" value="F:ribosome binding"/>
    <property type="evidence" value="ECO:0007669"/>
    <property type="project" value="TreeGrafter"/>
</dbReference>
<evidence type="ECO:0000256" key="6">
    <source>
        <dbReference type="ARBA" id="ARBA00023110"/>
    </source>
</evidence>
<accession>A0A5M6J1A8</accession>
<dbReference type="Proteomes" id="UP000325255">
    <property type="component" value="Unassembled WGS sequence"/>
</dbReference>
<dbReference type="NCBIfam" id="TIGR00115">
    <property type="entry name" value="tig"/>
    <property type="match status" value="1"/>
</dbReference>
<evidence type="ECO:0000256" key="7">
    <source>
        <dbReference type="ARBA" id="ARBA00023186"/>
    </source>
</evidence>
<evidence type="ECO:0000259" key="16">
    <source>
        <dbReference type="PROSITE" id="PS50059"/>
    </source>
</evidence>
<dbReference type="Gene3D" id="3.10.50.40">
    <property type="match status" value="1"/>
</dbReference>
<evidence type="ECO:0000256" key="4">
    <source>
        <dbReference type="ARBA" id="ARBA00016902"/>
    </source>
</evidence>
<dbReference type="GO" id="GO:0051083">
    <property type="term" value="P:'de novo' cotranslational protein folding"/>
    <property type="evidence" value="ECO:0007669"/>
    <property type="project" value="TreeGrafter"/>
</dbReference>
<dbReference type="PANTHER" id="PTHR30560:SF3">
    <property type="entry name" value="TRIGGER FACTOR-LIKE PROTEIN TIG, CHLOROPLASTIC"/>
    <property type="match status" value="1"/>
</dbReference>
<proteinExistence type="inferred from homology"/>
<dbReference type="EMBL" id="VWPK01000002">
    <property type="protein sequence ID" value="KAA5614383.1"/>
    <property type="molecule type" value="Genomic_DNA"/>
</dbReference>
<dbReference type="GO" id="GO:0051301">
    <property type="term" value="P:cell division"/>
    <property type="evidence" value="ECO:0007669"/>
    <property type="project" value="UniProtKB-KW"/>
</dbReference>
<dbReference type="GO" id="GO:0015031">
    <property type="term" value="P:protein transport"/>
    <property type="evidence" value="ECO:0007669"/>
    <property type="project" value="UniProtKB-UniRule"/>
</dbReference>
<name>A0A5M6J1A8_9PROT</name>
<dbReference type="PROSITE" id="PS50059">
    <property type="entry name" value="FKBP_PPIASE"/>
    <property type="match status" value="1"/>
</dbReference>
<sequence length="455" mass="49641">MQVTETLSDGLKRAYAVVLPAADIESRRSQRLAELGKTLKIPGFRPGKVPATVVKQRYGSAVSAEVLEESVNEATRKVLADRGLRAATQPKVELVSLDPAADIEFKFELELLPEITIPDFAAIEITRLKAEPAEEQIAKSLEDLARRQRELVEEPEARPAAAGDFLTIDFVGKVDGVAFPGGTGSDMDVEVSGPGFIPGFTEQMVGLAPGETRTIDVTFPAEYGAKELAGKAATFELTAKKLKRAVVPAIDDELGKKLGFENLDEVKDALKSRFQRELDQLARLRTKRQLLDALARQADFAVPESLVEAEFAQIWQRLEESRKQGEMEADDAGKDEDTLKAEYRGIAERRVRLGLLLSEVGRANGITVGADELNRAVHMEASRYPGQERQVLEFFHKNPQAAEGLRSPIFEEKVVDFVLELAKVTDTIVTPEELAKDPNAAGEPGQTAGEAAAAV</sequence>
<dbReference type="GO" id="GO:0044183">
    <property type="term" value="F:protein folding chaperone"/>
    <property type="evidence" value="ECO:0007669"/>
    <property type="project" value="TreeGrafter"/>
</dbReference>
<comment type="catalytic activity">
    <reaction evidence="1 12 13">
        <text>[protein]-peptidylproline (omega=180) = [protein]-peptidylproline (omega=0)</text>
        <dbReference type="Rhea" id="RHEA:16237"/>
        <dbReference type="Rhea" id="RHEA-COMP:10747"/>
        <dbReference type="Rhea" id="RHEA-COMP:10748"/>
        <dbReference type="ChEBI" id="CHEBI:83833"/>
        <dbReference type="ChEBI" id="CHEBI:83834"/>
        <dbReference type="EC" id="5.2.1.8"/>
    </reaction>
</comment>
<evidence type="ECO:0000256" key="14">
    <source>
        <dbReference type="RuleBase" id="RU003914"/>
    </source>
</evidence>
<keyword evidence="12" id="KW-0963">Cytoplasm</keyword>
<keyword evidence="7 12" id="KW-0143">Chaperone</keyword>
<evidence type="ECO:0000256" key="1">
    <source>
        <dbReference type="ARBA" id="ARBA00000971"/>
    </source>
</evidence>
<keyword evidence="9 12" id="KW-0131">Cell cycle</keyword>